<keyword evidence="5 9" id="KW-0560">Oxidoreductase</keyword>
<keyword evidence="4 8" id="KW-0479">Metal-binding</keyword>
<evidence type="ECO:0000256" key="1">
    <source>
        <dbReference type="ARBA" id="ARBA00001971"/>
    </source>
</evidence>
<dbReference type="FunFam" id="1.10.630.10:FF:000043">
    <property type="entry name" value="Cytochrome P450 99A2"/>
    <property type="match status" value="1"/>
</dbReference>
<dbReference type="InterPro" id="IPR001128">
    <property type="entry name" value="Cyt_P450"/>
</dbReference>
<dbReference type="Proteomes" id="UP001497516">
    <property type="component" value="Chromosome 3"/>
</dbReference>
<evidence type="ECO:0000256" key="9">
    <source>
        <dbReference type="RuleBase" id="RU000461"/>
    </source>
</evidence>
<dbReference type="PANTHER" id="PTHR47955:SF8">
    <property type="entry name" value="CYTOCHROME P450 71D11-LIKE"/>
    <property type="match status" value="1"/>
</dbReference>
<dbReference type="InterPro" id="IPR036396">
    <property type="entry name" value="Cyt_P450_sf"/>
</dbReference>
<organism evidence="11 12">
    <name type="scientific">Linum trigynum</name>
    <dbReference type="NCBI Taxonomy" id="586398"/>
    <lineage>
        <taxon>Eukaryota</taxon>
        <taxon>Viridiplantae</taxon>
        <taxon>Streptophyta</taxon>
        <taxon>Embryophyta</taxon>
        <taxon>Tracheophyta</taxon>
        <taxon>Spermatophyta</taxon>
        <taxon>Magnoliopsida</taxon>
        <taxon>eudicotyledons</taxon>
        <taxon>Gunneridae</taxon>
        <taxon>Pentapetalae</taxon>
        <taxon>rosids</taxon>
        <taxon>fabids</taxon>
        <taxon>Malpighiales</taxon>
        <taxon>Linaceae</taxon>
        <taxon>Linum</taxon>
    </lineage>
</organism>
<evidence type="ECO:0000256" key="8">
    <source>
        <dbReference type="PIRSR" id="PIRSR602401-1"/>
    </source>
</evidence>
<reference evidence="11 12" key="1">
    <citation type="submission" date="2024-04" db="EMBL/GenBank/DDBJ databases">
        <authorList>
            <person name="Fracassetti M."/>
        </authorList>
    </citation>
    <scope>NUCLEOTIDE SEQUENCE [LARGE SCALE GENOMIC DNA]</scope>
</reference>
<dbReference type="GO" id="GO:0016705">
    <property type="term" value="F:oxidoreductase activity, acting on paired donors, with incorporation or reduction of molecular oxygen"/>
    <property type="evidence" value="ECO:0007669"/>
    <property type="project" value="InterPro"/>
</dbReference>
<feature type="binding site" description="axial binding residue" evidence="8">
    <location>
        <position position="459"/>
    </location>
    <ligand>
        <name>heme</name>
        <dbReference type="ChEBI" id="CHEBI:30413"/>
    </ligand>
    <ligandPart>
        <name>Fe</name>
        <dbReference type="ChEBI" id="CHEBI:18248"/>
    </ligandPart>
</feature>
<keyword evidence="10" id="KW-1133">Transmembrane helix</keyword>
<dbReference type="Gene3D" id="1.10.630.10">
    <property type="entry name" value="Cytochrome P450"/>
    <property type="match status" value="1"/>
</dbReference>
<dbReference type="GO" id="GO:0005506">
    <property type="term" value="F:iron ion binding"/>
    <property type="evidence" value="ECO:0007669"/>
    <property type="project" value="InterPro"/>
</dbReference>
<evidence type="ECO:0000256" key="3">
    <source>
        <dbReference type="ARBA" id="ARBA00022617"/>
    </source>
</evidence>
<evidence type="ECO:0000256" key="4">
    <source>
        <dbReference type="ARBA" id="ARBA00022723"/>
    </source>
</evidence>
<dbReference type="EMBL" id="OZ034816">
    <property type="protein sequence ID" value="CAL1375043.1"/>
    <property type="molecule type" value="Genomic_DNA"/>
</dbReference>
<evidence type="ECO:0000256" key="6">
    <source>
        <dbReference type="ARBA" id="ARBA00023004"/>
    </source>
</evidence>
<comment type="cofactor">
    <cofactor evidence="1 8">
        <name>heme</name>
        <dbReference type="ChEBI" id="CHEBI:30413"/>
    </cofactor>
</comment>
<dbReference type="PRINTS" id="PR00463">
    <property type="entry name" value="EP450I"/>
</dbReference>
<dbReference type="Pfam" id="PF00067">
    <property type="entry name" value="p450"/>
    <property type="match status" value="1"/>
</dbReference>
<dbReference type="SUPFAM" id="SSF48264">
    <property type="entry name" value="Cytochrome P450"/>
    <property type="match status" value="1"/>
</dbReference>
<keyword evidence="7 9" id="KW-0503">Monooxygenase</keyword>
<comment type="similarity">
    <text evidence="2 9">Belongs to the cytochrome P450 family.</text>
</comment>
<dbReference type="GO" id="GO:0004497">
    <property type="term" value="F:monooxygenase activity"/>
    <property type="evidence" value="ECO:0007669"/>
    <property type="project" value="UniProtKB-KW"/>
</dbReference>
<dbReference type="InterPro" id="IPR002401">
    <property type="entry name" value="Cyt_P450_E_grp-I"/>
</dbReference>
<evidence type="ECO:0008006" key="13">
    <source>
        <dbReference type="Google" id="ProtNLM"/>
    </source>
</evidence>
<keyword evidence="10" id="KW-0472">Membrane</keyword>
<dbReference type="CDD" id="cd11072">
    <property type="entry name" value="CYP71-like"/>
    <property type="match status" value="1"/>
</dbReference>
<dbReference type="GO" id="GO:0020037">
    <property type="term" value="F:heme binding"/>
    <property type="evidence" value="ECO:0007669"/>
    <property type="project" value="InterPro"/>
</dbReference>
<dbReference type="PANTHER" id="PTHR47955">
    <property type="entry name" value="CYTOCHROME P450 FAMILY 71 PROTEIN"/>
    <property type="match status" value="1"/>
</dbReference>
<proteinExistence type="inferred from homology"/>
<dbReference type="PROSITE" id="PS00086">
    <property type="entry name" value="CYTOCHROME_P450"/>
    <property type="match status" value="1"/>
</dbReference>
<dbReference type="InterPro" id="IPR017972">
    <property type="entry name" value="Cyt_P450_CS"/>
</dbReference>
<gene>
    <name evidence="11" type="ORF">LTRI10_LOCUS16869</name>
</gene>
<keyword evidence="6 8" id="KW-0408">Iron</keyword>
<keyword evidence="3 8" id="KW-0349">Heme</keyword>
<feature type="transmembrane region" description="Helical" evidence="10">
    <location>
        <begin position="12"/>
        <end position="29"/>
    </location>
</feature>
<sequence length="517" mass="57612">MALPLVLPEYSLPFLFLLTVATAILVSGFSRRRRSADKLPLPPGPRKLPVIGNLHQLICNQPHHRLRDLAQKHGPHVMGLQLGQLSYIVASSPEAAREVLQAHDLTFASRQYLLASEIVFYGAKNVALAPYGAYWRQIRKICVVELLSARRVSSFRHIRESEVSKLNAAVSSAALGGGRSAVDLGKLVMAASSGFTFRAAFGMAAKKELVFSGLIAEMSKSVGTFRVSDLFPSVGFLPALTGFRSHLTKLHLGVDGLLQEIIDEHRARRSGRGRSDAADVDESEDLVDILLNQQEDGSHDLGIPLTNDTIKAIIMDMFSGGIETTSITVEWTMSELMRNPSVMERLQEEVRKMFGGEGNVNEEGLSNLTYLDLVIQESLRLHPALPLLLPREARERTEIHGYEIPSQTKVIINAWAIGRDPRYWTEPDKFLPERYFVRPTNFKGKDFEFIPFGSGRRMCPGMSFGLVMVKLVLANLLYHFDWYLPTGTTPENLDMTECFAATVRRKHSLCLIPVRST</sequence>
<evidence type="ECO:0000313" key="11">
    <source>
        <dbReference type="EMBL" id="CAL1375043.1"/>
    </source>
</evidence>
<evidence type="ECO:0000256" key="10">
    <source>
        <dbReference type="SAM" id="Phobius"/>
    </source>
</evidence>
<name>A0AAV2DP09_9ROSI</name>
<evidence type="ECO:0000313" key="12">
    <source>
        <dbReference type="Proteomes" id="UP001497516"/>
    </source>
</evidence>
<dbReference type="AlphaFoldDB" id="A0AAV2DP09"/>
<protein>
    <recommendedName>
        <fullName evidence="13">Cytochrome P450</fullName>
    </recommendedName>
</protein>
<accession>A0AAV2DP09</accession>
<evidence type="ECO:0000256" key="5">
    <source>
        <dbReference type="ARBA" id="ARBA00023002"/>
    </source>
</evidence>
<keyword evidence="12" id="KW-1185">Reference proteome</keyword>
<dbReference type="PRINTS" id="PR00385">
    <property type="entry name" value="P450"/>
</dbReference>
<evidence type="ECO:0000256" key="7">
    <source>
        <dbReference type="ARBA" id="ARBA00023033"/>
    </source>
</evidence>
<evidence type="ECO:0000256" key="2">
    <source>
        <dbReference type="ARBA" id="ARBA00010617"/>
    </source>
</evidence>
<keyword evidence="10" id="KW-0812">Transmembrane</keyword>